<feature type="compositionally biased region" description="Gly residues" evidence="3">
    <location>
        <begin position="75"/>
        <end position="87"/>
    </location>
</feature>
<name>A0A4S4D6Y6_CAMSN</name>
<dbReference type="EMBL" id="SDRB02012285">
    <property type="protein sequence ID" value="THF98161.1"/>
    <property type="molecule type" value="Genomic_DNA"/>
</dbReference>
<proteinExistence type="predicted"/>
<dbReference type="PANTHER" id="PTHR47991">
    <property type="entry name" value="OXOGLUTARATE/IRON-DEPENDENT DIOXYGENASE"/>
    <property type="match status" value="1"/>
</dbReference>
<protein>
    <recommendedName>
        <fullName evidence="4">Isopenicillin N synthase-like Fe(2+) 2OG dioxygenase domain-containing protein</fullName>
    </recommendedName>
</protein>
<dbReference type="InterPro" id="IPR050295">
    <property type="entry name" value="Plant_2OG-oxidoreductases"/>
</dbReference>
<keyword evidence="6" id="KW-1185">Reference proteome</keyword>
<feature type="compositionally biased region" description="Gly residues" evidence="3">
    <location>
        <begin position="96"/>
        <end position="106"/>
    </location>
</feature>
<comment type="caution">
    <text evidence="5">The sequence shown here is derived from an EMBL/GenBank/DDBJ whole genome shotgun (WGS) entry which is preliminary data.</text>
</comment>
<keyword evidence="1" id="KW-0479">Metal-binding</keyword>
<dbReference type="Pfam" id="PF03171">
    <property type="entry name" value="2OG-FeII_Oxy"/>
    <property type="match status" value="1"/>
</dbReference>
<evidence type="ECO:0000256" key="3">
    <source>
        <dbReference type="SAM" id="MobiDB-lite"/>
    </source>
</evidence>
<keyword evidence="2" id="KW-0408">Iron</keyword>
<dbReference type="Gene3D" id="2.60.120.330">
    <property type="entry name" value="B-lactam Antibiotic, Isopenicillin N Synthase, Chain"/>
    <property type="match status" value="1"/>
</dbReference>
<dbReference type="GO" id="GO:0046872">
    <property type="term" value="F:metal ion binding"/>
    <property type="evidence" value="ECO:0007669"/>
    <property type="project" value="UniProtKB-KW"/>
</dbReference>
<dbReference type="SUPFAM" id="SSF51197">
    <property type="entry name" value="Clavaminate synthase-like"/>
    <property type="match status" value="1"/>
</dbReference>
<reference evidence="5 6" key="1">
    <citation type="journal article" date="2018" name="Proc. Natl. Acad. Sci. U.S.A.">
        <title>Draft genome sequence of Camellia sinensis var. sinensis provides insights into the evolution of the tea genome and tea quality.</title>
        <authorList>
            <person name="Wei C."/>
            <person name="Yang H."/>
            <person name="Wang S."/>
            <person name="Zhao J."/>
            <person name="Liu C."/>
            <person name="Gao L."/>
            <person name="Xia E."/>
            <person name="Lu Y."/>
            <person name="Tai Y."/>
            <person name="She G."/>
            <person name="Sun J."/>
            <person name="Cao H."/>
            <person name="Tong W."/>
            <person name="Gao Q."/>
            <person name="Li Y."/>
            <person name="Deng W."/>
            <person name="Jiang X."/>
            <person name="Wang W."/>
            <person name="Chen Q."/>
            <person name="Zhang S."/>
            <person name="Li H."/>
            <person name="Wu J."/>
            <person name="Wang P."/>
            <person name="Li P."/>
            <person name="Shi C."/>
            <person name="Zheng F."/>
            <person name="Jian J."/>
            <person name="Huang B."/>
            <person name="Shan D."/>
            <person name="Shi M."/>
            <person name="Fang C."/>
            <person name="Yue Y."/>
            <person name="Li F."/>
            <person name="Li D."/>
            <person name="Wei S."/>
            <person name="Han B."/>
            <person name="Jiang C."/>
            <person name="Yin Y."/>
            <person name="Xia T."/>
            <person name="Zhang Z."/>
            <person name="Bennetzen J.L."/>
            <person name="Zhao S."/>
            <person name="Wan X."/>
        </authorList>
    </citation>
    <scope>NUCLEOTIDE SEQUENCE [LARGE SCALE GENOMIC DNA]</scope>
    <source>
        <strain evidence="6">cv. Shuchazao</strain>
        <tissue evidence="5">Leaf</tissue>
    </source>
</reference>
<feature type="region of interest" description="Disordered" evidence="3">
    <location>
        <begin position="75"/>
        <end position="107"/>
    </location>
</feature>
<evidence type="ECO:0000313" key="6">
    <source>
        <dbReference type="Proteomes" id="UP000306102"/>
    </source>
</evidence>
<dbReference type="AlphaFoldDB" id="A0A4S4D6Y6"/>
<evidence type="ECO:0000259" key="4">
    <source>
        <dbReference type="Pfam" id="PF03171"/>
    </source>
</evidence>
<evidence type="ECO:0000313" key="5">
    <source>
        <dbReference type="EMBL" id="THF98161.1"/>
    </source>
</evidence>
<accession>A0A4S4D6Y6</accession>
<dbReference type="InterPro" id="IPR027443">
    <property type="entry name" value="IPNS-like_sf"/>
</dbReference>
<organism evidence="5 6">
    <name type="scientific">Camellia sinensis var. sinensis</name>
    <name type="common">China tea</name>
    <dbReference type="NCBI Taxonomy" id="542762"/>
    <lineage>
        <taxon>Eukaryota</taxon>
        <taxon>Viridiplantae</taxon>
        <taxon>Streptophyta</taxon>
        <taxon>Embryophyta</taxon>
        <taxon>Tracheophyta</taxon>
        <taxon>Spermatophyta</taxon>
        <taxon>Magnoliopsida</taxon>
        <taxon>eudicotyledons</taxon>
        <taxon>Gunneridae</taxon>
        <taxon>Pentapetalae</taxon>
        <taxon>asterids</taxon>
        <taxon>Ericales</taxon>
        <taxon>Theaceae</taxon>
        <taxon>Camellia</taxon>
    </lineage>
</organism>
<dbReference type="STRING" id="542762.A0A4S4D6Y6"/>
<feature type="domain" description="Isopenicillin N synthase-like Fe(2+) 2OG dioxygenase" evidence="4">
    <location>
        <begin position="1"/>
        <end position="70"/>
    </location>
</feature>
<sequence>MRMNYYPPCPQPELVVRLTTHSNSVGITILLQLNEMEGLQIKKDGMWVPVKPLFDAFVVNIGDILEVVNHTLNGGGNGNGGKGGEGCGSQCEGEGDGGGGGGGDGSEGCTVAKLSVAEAEGW</sequence>
<evidence type="ECO:0000256" key="1">
    <source>
        <dbReference type="ARBA" id="ARBA00022723"/>
    </source>
</evidence>
<gene>
    <name evidence="5" type="ORF">TEA_002020</name>
</gene>
<evidence type="ECO:0000256" key="2">
    <source>
        <dbReference type="ARBA" id="ARBA00023004"/>
    </source>
</evidence>
<dbReference type="InterPro" id="IPR044861">
    <property type="entry name" value="IPNS-like_FE2OG_OXY"/>
</dbReference>
<dbReference type="Proteomes" id="UP000306102">
    <property type="component" value="Unassembled WGS sequence"/>
</dbReference>